<evidence type="ECO:0000313" key="1">
    <source>
        <dbReference type="EMBL" id="EOY13895.1"/>
    </source>
</evidence>
<dbReference type="OMA" id="DFTCHAF"/>
<evidence type="ECO:0000313" key="2">
    <source>
        <dbReference type="Proteomes" id="UP000026915"/>
    </source>
</evidence>
<dbReference type="InterPro" id="IPR004158">
    <property type="entry name" value="DUF247_pln"/>
</dbReference>
<organism evidence="1 2">
    <name type="scientific">Theobroma cacao</name>
    <name type="common">Cacao</name>
    <name type="synonym">Cocoa</name>
    <dbReference type="NCBI Taxonomy" id="3641"/>
    <lineage>
        <taxon>Eukaryota</taxon>
        <taxon>Viridiplantae</taxon>
        <taxon>Streptophyta</taxon>
        <taxon>Embryophyta</taxon>
        <taxon>Tracheophyta</taxon>
        <taxon>Spermatophyta</taxon>
        <taxon>Magnoliopsida</taxon>
        <taxon>eudicotyledons</taxon>
        <taxon>Gunneridae</taxon>
        <taxon>Pentapetalae</taxon>
        <taxon>rosids</taxon>
        <taxon>malvids</taxon>
        <taxon>Malvales</taxon>
        <taxon>Malvaceae</taxon>
        <taxon>Byttnerioideae</taxon>
        <taxon>Theobroma</taxon>
    </lineage>
</organism>
<dbReference type="EMBL" id="CM001885">
    <property type="protein sequence ID" value="EOY13895.1"/>
    <property type="molecule type" value="Genomic_DNA"/>
</dbReference>
<dbReference type="STRING" id="3641.A0A061F971"/>
<protein>
    <submittedName>
        <fullName evidence="1">Uncharacterized protein</fullName>
    </submittedName>
</protein>
<keyword evidence="2" id="KW-1185">Reference proteome</keyword>
<dbReference type="eggNOG" id="ENOG502RY48">
    <property type="taxonomic scope" value="Eukaryota"/>
</dbReference>
<proteinExistence type="predicted"/>
<sequence length="258" mass="29371">MEQMEDNGNKVDIISSQARFLSNPSRKKGGDVVIQSSQIHLSSPVENQLPASAIPPAIQESPGPGLNDKAYLLKVPHHMRQVNESAYEPQLISIGPYYHGANKAHLKEMEVYKTRCLQRILERKGEQSKDRCVKAMNLERARKRYSPSLSNDIEDKFGRMIPLDWCFIVELLSGKVPGDDPFFKLKWVLNALYHDLLLFENQLPFFVLVGLYHVIKDPTYGKDFTCHAFSILSDFLPGPKKWNKTLLPSKILIISSTY</sequence>
<dbReference type="HOGENOM" id="CLU_1079322_0_0_1"/>
<dbReference type="Gramene" id="EOY13895">
    <property type="protein sequence ID" value="EOY13895"/>
    <property type="gene ID" value="TCM_032626"/>
</dbReference>
<dbReference type="PANTHER" id="PTHR31170">
    <property type="entry name" value="BNAC04G53230D PROTEIN"/>
    <property type="match status" value="1"/>
</dbReference>
<dbReference type="Pfam" id="PF03140">
    <property type="entry name" value="DUF247"/>
    <property type="match status" value="1"/>
</dbReference>
<reference evidence="1 2" key="1">
    <citation type="journal article" date="2013" name="Genome Biol.">
        <title>The genome sequence of the most widely cultivated cacao type and its use to identify candidate genes regulating pod color.</title>
        <authorList>
            <person name="Motamayor J.C."/>
            <person name="Mockaitis K."/>
            <person name="Schmutz J."/>
            <person name="Haiminen N."/>
            <person name="Iii D.L."/>
            <person name="Cornejo O."/>
            <person name="Findley S.D."/>
            <person name="Zheng P."/>
            <person name="Utro F."/>
            <person name="Royaert S."/>
            <person name="Saski C."/>
            <person name="Jenkins J."/>
            <person name="Podicheti R."/>
            <person name="Zhao M."/>
            <person name="Scheffler B.E."/>
            <person name="Stack J.C."/>
            <person name="Feltus F.A."/>
            <person name="Mustiga G.M."/>
            <person name="Amores F."/>
            <person name="Phillips W."/>
            <person name="Marelli J.P."/>
            <person name="May G.D."/>
            <person name="Shapiro H."/>
            <person name="Ma J."/>
            <person name="Bustamante C.D."/>
            <person name="Schnell R.J."/>
            <person name="Main D."/>
            <person name="Gilbert D."/>
            <person name="Parida L."/>
            <person name="Kuhn D.N."/>
        </authorList>
    </citation>
    <scope>NUCLEOTIDE SEQUENCE [LARGE SCALE GENOMIC DNA]</scope>
    <source>
        <strain evidence="2">cv. Matina 1-6</strain>
    </source>
</reference>
<dbReference type="InParanoid" id="A0A061F971"/>
<dbReference type="Proteomes" id="UP000026915">
    <property type="component" value="Chromosome 7"/>
</dbReference>
<gene>
    <name evidence="1" type="ORF">TCM_032626</name>
</gene>
<dbReference type="AlphaFoldDB" id="A0A061F971"/>
<accession>A0A061F971</accession>
<name>A0A061F971_THECC</name>